<accession>A0ABN2AW94</accession>
<feature type="region of interest" description="Disordered" evidence="1">
    <location>
        <begin position="1"/>
        <end position="25"/>
    </location>
</feature>
<comment type="caution">
    <text evidence="2">The sequence shown here is derived from an EMBL/GenBank/DDBJ whole genome shotgun (WGS) entry which is preliminary data.</text>
</comment>
<evidence type="ECO:0000313" key="3">
    <source>
        <dbReference type="Proteomes" id="UP001500842"/>
    </source>
</evidence>
<protein>
    <submittedName>
        <fullName evidence="2">Uncharacterized protein</fullName>
    </submittedName>
</protein>
<dbReference type="EMBL" id="BAAAOR010000025">
    <property type="protein sequence ID" value="GAA1528749.1"/>
    <property type="molecule type" value="Genomic_DNA"/>
</dbReference>
<proteinExistence type="predicted"/>
<sequence>MTTVHAASSAVPAEGPEAPVHPDRPASWQEALDRLEAHADHAEQMLHGVPAGATGTTLAPWLPPTDLGPMPGEMVPRARALLTRQQRLMAAIPGVLADTRGQQQVADRVGRATTAPTTPVYLDVTA</sequence>
<keyword evidence="3" id="KW-1185">Reference proteome</keyword>
<organism evidence="2 3">
    <name type="scientific">Nocardioides humi</name>
    <dbReference type="NCBI Taxonomy" id="449461"/>
    <lineage>
        <taxon>Bacteria</taxon>
        <taxon>Bacillati</taxon>
        <taxon>Actinomycetota</taxon>
        <taxon>Actinomycetes</taxon>
        <taxon>Propionibacteriales</taxon>
        <taxon>Nocardioidaceae</taxon>
        <taxon>Nocardioides</taxon>
    </lineage>
</organism>
<dbReference type="Proteomes" id="UP001500842">
    <property type="component" value="Unassembled WGS sequence"/>
</dbReference>
<evidence type="ECO:0000313" key="2">
    <source>
        <dbReference type="EMBL" id="GAA1528749.1"/>
    </source>
</evidence>
<reference evidence="2 3" key="1">
    <citation type="journal article" date="2019" name="Int. J. Syst. Evol. Microbiol.">
        <title>The Global Catalogue of Microorganisms (GCM) 10K type strain sequencing project: providing services to taxonomists for standard genome sequencing and annotation.</title>
        <authorList>
            <consortium name="The Broad Institute Genomics Platform"/>
            <consortium name="The Broad Institute Genome Sequencing Center for Infectious Disease"/>
            <person name="Wu L."/>
            <person name="Ma J."/>
        </authorList>
    </citation>
    <scope>NUCLEOTIDE SEQUENCE [LARGE SCALE GENOMIC DNA]</scope>
    <source>
        <strain evidence="2 3">JCM 14942</strain>
    </source>
</reference>
<gene>
    <name evidence="2" type="ORF">GCM10009788_35160</name>
</gene>
<dbReference type="RefSeq" id="WP_141003983.1">
    <property type="nucleotide sequence ID" value="NZ_BAAAOR010000025.1"/>
</dbReference>
<evidence type="ECO:0000256" key="1">
    <source>
        <dbReference type="SAM" id="MobiDB-lite"/>
    </source>
</evidence>
<name>A0ABN2AW94_9ACTN</name>